<keyword evidence="4" id="KW-0720">Serine protease</keyword>
<sequence>MEFNHDEEKYDQEKRKRSWKSFLISSLAGAAIGALLTVFALPYLSEQGLLPYKLQVIELRNRNGNGTKQQGAALRNVSVNVSNEVTNVVSKVSDSVVGVINLQKTGGVWDGTGEAGTGSGVIYKKNGKTAYIVTNHHVIAGASQIEVSLNDGTRIQAKLIGSDKLMDLAVLQVNSNKIKAVADFGNSDQVKTGEPVIAIGNPLGLQFSGSVTQGIISGTERAVPVDSDGDGQPDWNAEVLQTDAAINPGNSGGGLFNIDGKVIGINSMKIAESAVEGIGLSIPANLAIPVIHDLESYGEVRRPYLGIEMKSLADIASYHWQETLKLPKDITSGVAIMGVQPISPAGKAGLKKLDVIIEFDGEQVYDIVDLRKELYTKNVGDTVKIKYMRGGKEKTTEVKLSRSKLDS</sequence>
<evidence type="ECO:0000256" key="5">
    <source>
        <dbReference type="SAM" id="Phobius"/>
    </source>
</evidence>
<dbReference type="InterPro" id="IPR001478">
    <property type="entry name" value="PDZ"/>
</dbReference>
<comment type="similarity">
    <text evidence="1">Belongs to the peptidase S1C family.</text>
</comment>
<evidence type="ECO:0000256" key="4">
    <source>
        <dbReference type="ARBA" id="ARBA00022825"/>
    </source>
</evidence>
<dbReference type="InterPro" id="IPR009003">
    <property type="entry name" value="Peptidase_S1_PA"/>
</dbReference>
<dbReference type="Proteomes" id="UP001211894">
    <property type="component" value="Unassembled WGS sequence"/>
</dbReference>
<dbReference type="GO" id="GO:0006508">
    <property type="term" value="P:proteolysis"/>
    <property type="evidence" value="ECO:0007669"/>
    <property type="project" value="UniProtKB-KW"/>
</dbReference>
<dbReference type="InterPro" id="IPR036034">
    <property type="entry name" value="PDZ_sf"/>
</dbReference>
<dbReference type="Pfam" id="PF13180">
    <property type="entry name" value="PDZ_2"/>
    <property type="match status" value="1"/>
</dbReference>
<keyword evidence="8" id="KW-1185">Reference proteome</keyword>
<evidence type="ECO:0000256" key="3">
    <source>
        <dbReference type="ARBA" id="ARBA00022801"/>
    </source>
</evidence>
<dbReference type="Gene3D" id="2.30.42.10">
    <property type="match status" value="1"/>
</dbReference>
<comment type="caution">
    <text evidence="7">The sequence shown here is derived from an EMBL/GenBank/DDBJ whole genome shotgun (WGS) entry which is preliminary data.</text>
</comment>
<protein>
    <submittedName>
        <fullName evidence="7">S1C family serine protease</fullName>
    </submittedName>
</protein>
<dbReference type="PANTHER" id="PTHR22939">
    <property type="entry name" value="SERINE PROTEASE FAMILY S1C HTRA-RELATED"/>
    <property type="match status" value="1"/>
</dbReference>
<dbReference type="RefSeq" id="WP_271338947.1">
    <property type="nucleotide sequence ID" value="NZ_JAQKAB010000001.1"/>
</dbReference>
<organism evidence="7 8">
    <name type="scientific">Bacillus changyiensis</name>
    <dbReference type="NCBI Taxonomy" id="3004103"/>
    <lineage>
        <taxon>Bacteria</taxon>
        <taxon>Bacillati</taxon>
        <taxon>Bacillota</taxon>
        <taxon>Bacilli</taxon>
        <taxon>Bacillales</taxon>
        <taxon>Bacillaceae</taxon>
        <taxon>Bacillus</taxon>
    </lineage>
</organism>
<gene>
    <name evidence="7" type="ORF">PJ311_00520</name>
</gene>
<evidence type="ECO:0000259" key="6">
    <source>
        <dbReference type="SMART" id="SM00228"/>
    </source>
</evidence>
<feature type="transmembrane region" description="Helical" evidence="5">
    <location>
        <begin position="21"/>
        <end position="44"/>
    </location>
</feature>
<dbReference type="CDD" id="cd06781">
    <property type="entry name" value="cpPDZ_BsHtra-like"/>
    <property type="match status" value="1"/>
</dbReference>
<evidence type="ECO:0000313" key="8">
    <source>
        <dbReference type="Proteomes" id="UP001211894"/>
    </source>
</evidence>
<dbReference type="GO" id="GO:0008233">
    <property type="term" value="F:peptidase activity"/>
    <property type="evidence" value="ECO:0007669"/>
    <property type="project" value="UniProtKB-KW"/>
</dbReference>
<dbReference type="SUPFAM" id="SSF50494">
    <property type="entry name" value="Trypsin-like serine proteases"/>
    <property type="match status" value="1"/>
</dbReference>
<dbReference type="PANTHER" id="PTHR22939:SF129">
    <property type="entry name" value="SERINE PROTEASE HTRA2, MITOCHONDRIAL"/>
    <property type="match status" value="1"/>
</dbReference>
<keyword evidence="2 7" id="KW-0645">Protease</keyword>
<keyword evidence="5" id="KW-1133">Transmembrane helix</keyword>
<dbReference type="PRINTS" id="PR00834">
    <property type="entry name" value="PROTEASES2C"/>
</dbReference>
<dbReference type="SUPFAM" id="SSF50156">
    <property type="entry name" value="PDZ domain-like"/>
    <property type="match status" value="1"/>
</dbReference>
<keyword evidence="3" id="KW-0378">Hydrolase</keyword>
<dbReference type="Gene3D" id="2.40.10.10">
    <property type="entry name" value="Trypsin-like serine proteases"/>
    <property type="match status" value="2"/>
</dbReference>
<proteinExistence type="inferred from homology"/>
<feature type="domain" description="PDZ" evidence="6">
    <location>
        <begin position="303"/>
        <end position="391"/>
    </location>
</feature>
<dbReference type="Pfam" id="PF13365">
    <property type="entry name" value="Trypsin_2"/>
    <property type="match status" value="1"/>
</dbReference>
<keyword evidence="5" id="KW-0812">Transmembrane</keyword>
<dbReference type="SMART" id="SM00228">
    <property type="entry name" value="PDZ"/>
    <property type="match status" value="1"/>
</dbReference>
<evidence type="ECO:0000313" key="7">
    <source>
        <dbReference type="EMBL" id="MDA7025087.1"/>
    </source>
</evidence>
<name>A0ABT4X107_9BACI</name>
<accession>A0ABT4X107</accession>
<reference evidence="7 8" key="1">
    <citation type="submission" date="2023-01" db="EMBL/GenBank/DDBJ databases">
        <title>Bacillus changyiensis sp. nov., isolated from a coastal deposit.</title>
        <authorList>
            <person name="Xiao G."/>
            <person name="Lai Q."/>
            <person name="Hu Z."/>
            <person name="Shao Z."/>
        </authorList>
    </citation>
    <scope>NUCLEOTIDE SEQUENCE [LARGE SCALE GENOMIC DNA]</scope>
    <source>
        <strain evidence="7 8">CLL-7-23</strain>
    </source>
</reference>
<evidence type="ECO:0000256" key="2">
    <source>
        <dbReference type="ARBA" id="ARBA00022670"/>
    </source>
</evidence>
<dbReference type="InterPro" id="IPR001940">
    <property type="entry name" value="Peptidase_S1C"/>
</dbReference>
<dbReference type="InterPro" id="IPR043504">
    <property type="entry name" value="Peptidase_S1_PA_chymotrypsin"/>
</dbReference>
<evidence type="ECO:0000256" key="1">
    <source>
        <dbReference type="ARBA" id="ARBA00010541"/>
    </source>
</evidence>
<keyword evidence="5" id="KW-0472">Membrane</keyword>
<dbReference type="EMBL" id="JAQKAB010000001">
    <property type="protein sequence ID" value="MDA7025087.1"/>
    <property type="molecule type" value="Genomic_DNA"/>
</dbReference>